<protein>
    <submittedName>
        <fullName evidence="2">Uncharacterized protein</fullName>
    </submittedName>
</protein>
<comment type="caution">
    <text evidence="2">The sequence shown here is derived from an EMBL/GenBank/DDBJ whole genome shotgun (WGS) entry which is preliminary data.</text>
</comment>
<reference evidence="2" key="1">
    <citation type="submission" date="2023-07" db="EMBL/GenBank/DDBJ databases">
        <title>Chromosome-level Genome Assembly of Striped Snakehead (Channa striata).</title>
        <authorList>
            <person name="Liu H."/>
        </authorList>
    </citation>
    <scope>NUCLEOTIDE SEQUENCE</scope>
    <source>
        <strain evidence="2">Gz</strain>
        <tissue evidence="2">Muscle</tissue>
    </source>
</reference>
<evidence type="ECO:0000256" key="1">
    <source>
        <dbReference type="SAM" id="MobiDB-lite"/>
    </source>
</evidence>
<organism evidence="2 3">
    <name type="scientific">Channa striata</name>
    <name type="common">Snakehead murrel</name>
    <name type="synonym">Ophicephalus striatus</name>
    <dbReference type="NCBI Taxonomy" id="64152"/>
    <lineage>
        <taxon>Eukaryota</taxon>
        <taxon>Metazoa</taxon>
        <taxon>Chordata</taxon>
        <taxon>Craniata</taxon>
        <taxon>Vertebrata</taxon>
        <taxon>Euteleostomi</taxon>
        <taxon>Actinopterygii</taxon>
        <taxon>Neopterygii</taxon>
        <taxon>Teleostei</taxon>
        <taxon>Neoteleostei</taxon>
        <taxon>Acanthomorphata</taxon>
        <taxon>Anabantaria</taxon>
        <taxon>Anabantiformes</taxon>
        <taxon>Channoidei</taxon>
        <taxon>Channidae</taxon>
        <taxon>Channa</taxon>
    </lineage>
</organism>
<dbReference type="Proteomes" id="UP001187415">
    <property type="component" value="Unassembled WGS sequence"/>
</dbReference>
<gene>
    <name evidence="2" type="ORF">Q5P01_010142</name>
</gene>
<evidence type="ECO:0000313" key="3">
    <source>
        <dbReference type="Proteomes" id="UP001187415"/>
    </source>
</evidence>
<feature type="compositionally biased region" description="Basic and acidic residues" evidence="1">
    <location>
        <begin position="72"/>
        <end position="92"/>
    </location>
</feature>
<feature type="region of interest" description="Disordered" evidence="1">
    <location>
        <begin position="72"/>
        <end position="96"/>
    </location>
</feature>
<sequence>MEVVGVDVSVGAAALHICKKHTVDSWCHSVMMYFLVSCFCNPGTEQRQRGQSVELRQCQMNQDSALLQRDTNECNSDKGIGESERRPSEKGGHATSAQGLAICHETNEGTKHSLGLDYNISAGAARQNGYDFRFKHCASNGGKNLNAADKRGGRTGLNLHFILIILFSTNKLTPEKT</sequence>
<proteinExistence type="predicted"/>
<name>A0AA88N0X2_CHASR</name>
<keyword evidence="3" id="KW-1185">Reference proteome</keyword>
<accession>A0AA88N0X2</accession>
<dbReference type="EMBL" id="JAUPFM010000007">
    <property type="protein sequence ID" value="KAK2847143.1"/>
    <property type="molecule type" value="Genomic_DNA"/>
</dbReference>
<evidence type="ECO:0000313" key="2">
    <source>
        <dbReference type="EMBL" id="KAK2847143.1"/>
    </source>
</evidence>
<dbReference type="AlphaFoldDB" id="A0AA88N0X2"/>